<dbReference type="PIRSF" id="PIRSF002741">
    <property type="entry name" value="MppA"/>
    <property type="match status" value="1"/>
</dbReference>
<dbReference type="Gene3D" id="3.90.76.10">
    <property type="entry name" value="Dipeptide-binding Protein, Domain 1"/>
    <property type="match status" value="1"/>
</dbReference>
<keyword evidence="4 5" id="KW-0732">Signal</keyword>
<evidence type="ECO:0000256" key="1">
    <source>
        <dbReference type="ARBA" id="ARBA00004418"/>
    </source>
</evidence>
<protein>
    <submittedName>
        <fullName evidence="7">Peptide/nickel transport system substrate-binding protein</fullName>
    </submittedName>
</protein>
<accession>A0A7W6S2A0</accession>
<dbReference type="InterPro" id="IPR039424">
    <property type="entry name" value="SBP_5"/>
</dbReference>
<evidence type="ECO:0000313" key="8">
    <source>
        <dbReference type="Proteomes" id="UP000555728"/>
    </source>
</evidence>
<keyword evidence="8" id="KW-1185">Reference proteome</keyword>
<keyword evidence="3" id="KW-0813">Transport</keyword>
<dbReference type="InterPro" id="IPR000914">
    <property type="entry name" value="SBP_5_dom"/>
</dbReference>
<reference evidence="7 8" key="1">
    <citation type="submission" date="2020-08" db="EMBL/GenBank/DDBJ databases">
        <title>Genome sequencing of Purple Non-Sulfur Bacteria from various extreme environments.</title>
        <authorList>
            <person name="Mayer M."/>
        </authorList>
    </citation>
    <scope>NUCLEOTIDE SEQUENCE [LARGE SCALE GENOMIC DNA]</scope>
    <source>
        <strain evidence="7 8">JA135</strain>
    </source>
</reference>
<dbReference type="GO" id="GO:0043190">
    <property type="term" value="C:ATP-binding cassette (ABC) transporter complex"/>
    <property type="evidence" value="ECO:0007669"/>
    <property type="project" value="InterPro"/>
</dbReference>
<dbReference type="GO" id="GO:0015833">
    <property type="term" value="P:peptide transport"/>
    <property type="evidence" value="ECO:0007669"/>
    <property type="project" value="TreeGrafter"/>
</dbReference>
<gene>
    <name evidence="7" type="ORF">GGD88_003308</name>
</gene>
<evidence type="ECO:0000313" key="7">
    <source>
        <dbReference type="EMBL" id="MBB4287558.1"/>
    </source>
</evidence>
<dbReference type="RefSeq" id="WP_184437430.1">
    <property type="nucleotide sequence ID" value="NZ_JACIGI010000041.1"/>
</dbReference>
<dbReference type="GO" id="GO:1904680">
    <property type="term" value="F:peptide transmembrane transporter activity"/>
    <property type="evidence" value="ECO:0007669"/>
    <property type="project" value="TreeGrafter"/>
</dbReference>
<sequence>MTKATLLMAGVVAVGLTATAGAVNAEDIVIGAAAEPSAMDPHYHNLSPNNAIRNHIFESLVGQDETQRLYPLLAESWQPLDDTTWEFKLREGVTFHDGTPFTAKDVIYTVCRIPNVPNSPSSFTAYTKAIADMEAPDDHTLIIKTDGPYPLIPTELSTWGIVSAATMGITGDIAFDRDGCTGIDSWPETDDFNNGTLMNGTGPYQFEEFVKGERLVLKKNPDYWGEVEPWDTVTYRPITSAGPRVAALLAGDVDLIEAPPVQDLPRLREDAAVDVVQGMSNRVIYLHMDQHDSETPGITGVDGNPLLDIRVREALSKAINREAIVAKIMDGVAVPAGELLPPGMFGANPLEPDPYDPAAAKALLAEAGYEDGFEVVIGTPNDRYMNDAKVAQAIAQMFTQVGLPTTVDATTKSVFFSRRNNYEFSVYLAGWGAGTGEMSSPLKALVASPIPEKGYGGTNRGRYSDPTFDAMLDEALSTVDEAAREAVLQKASAYAMEQYAILPLHFEVTPWAFRQGLTYTPRADQYTLAMGIRPAE</sequence>
<dbReference type="InterPro" id="IPR030678">
    <property type="entry name" value="Peptide/Ni-bd"/>
</dbReference>
<dbReference type="Gene3D" id="3.40.190.10">
    <property type="entry name" value="Periplasmic binding protein-like II"/>
    <property type="match status" value="1"/>
</dbReference>
<dbReference type="EMBL" id="JACIGI010000041">
    <property type="protein sequence ID" value="MBB4287558.1"/>
    <property type="molecule type" value="Genomic_DNA"/>
</dbReference>
<dbReference type="CDD" id="cd08498">
    <property type="entry name" value="PBP2_NikA_DppA_OppA_like_2"/>
    <property type="match status" value="1"/>
</dbReference>
<dbReference type="PANTHER" id="PTHR30290">
    <property type="entry name" value="PERIPLASMIC BINDING COMPONENT OF ABC TRANSPORTER"/>
    <property type="match status" value="1"/>
</dbReference>
<dbReference type="Gene3D" id="3.10.105.10">
    <property type="entry name" value="Dipeptide-binding Protein, Domain 3"/>
    <property type="match status" value="1"/>
</dbReference>
<organism evidence="7 8">
    <name type="scientific">Roseospira goensis</name>
    <dbReference type="NCBI Taxonomy" id="391922"/>
    <lineage>
        <taxon>Bacteria</taxon>
        <taxon>Pseudomonadati</taxon>
        <taxon>Pseudomonadota</taxon>
        <taxon>Alphaproteobacteria</taxon>
        <taxon>Rhodospirillales</taxon>
        <taxon>Rhodospirillaceae</taxon>
        <taxon>Roseospira</taxon>
    </lineage>
</organism>
<feature type="chain" id="PRO_5031093739" evidence="5">
    <location>
        <begin position="26"/>
        <end position="536"/>
    </location>
</feature>
<dbReference type="Proteomes" id="UP000555728">
    <property type="component" value="Unassembled WGS sequence"/>
</dbReference>
<feature type="domain" description="Solute-binding protein family 5" evidence="6">
    <location>
        <begin position="69"/>
        <end position="446"/>
    </location>
</feature>
<feature type="signal peptide" evidence="5">
    <location>
        <begin position="1"/>
        <end position="25"/>
    </location>
</feature>
<comment type="caution">
    <text evidence="7">The sequence shown here is derived from an EMBL/GenBank/DDBJ whole genome shotgun (WGS) entry which is preliminary data.</text>
</comment>
<dbReference type="AlphaFoldDB" id="A0A7W6S2A0"/>
<evidence type="ECO:0000256" key="4">
    <source>
        <dbReference type="ARBA" id="ARBA00022729"/>
    </source>
</evidence>
<evidence type="ECO:0000256" key="3">
    <source>
        <dbReference type="ARBA" id="ARBA00022448"/>
    </source>
</evidence>
<comment type="subcellular location">
    <subcellularLocation>
        <location evidence="1">Periplasm</location>
    </subcellularLocation>
</comment>
<proteinExistence type="inferred from homology"/>
<comment type="similarity">
    <text evidence="2">Belongs to the bacterial solute-binding protein 5 family.</text>
</comment>
<evidence type="ECO:0000256" key="5">
    <source>
        <dbReference type="SAM" id="SignalP"/>
    </source>
</evidence>
<dbReference type="PANTHER" id="PTHR30290:SF9">
    <property type="entry name" value="OLIGOPEPTIDE-BINDING PROTEIN APPA"/>
    <property type="match status" value="1"/>
</dbReference>
<evidence type="ECO:0000259" key="6">
    <source>
        <dbReference type="Pfam" id="PF00496"/>
    </source>
</evidence>
<evidence type="ECO:0000256" key="2">
    <source>
        <dbReference type="ARBA" id="ARBA00005695"/>
    </source>
</evidence>
<dbReference type="Pfam" id="PF00496">
    <property type="entry name" value="SBP_bac_5"/>
    <property type="match status" value="1"/>
</dbReference>
<dbReference type="SUPFAM" id="SSF53850">
    <property type="entry name" value="Periplasmic binding protein-like II"/>
    <property type="match status" value="1"/>
</dbReference>
<name>A0A7W6S2A0_9PROT</name>
<dbReference type="GO" id="GO:0030288">
    <property type="term" value="C:outer membrane-bounded periplasmic space"/>
    <property type="evidence" value="ECO:0007669"/>
    <property type="project" value="UniProtKB-ARBA"/>
</dbReference>